<keyword evidence="8 11" id="KW-0067">ATP-binding</keyword>
<dbReference type="PIRSF" id="PIRSF005650">
    <property type="entry name" value="Uridylate_kin"/>
    <property type="match status" value="1"/>
</dbReference>
<dbReference type="Pfam" id="PF00696">
    <property type="entry name" value="AA_kinase"/>
    <property type="match status" value="1"/>
</dbReference>
<organism evidence="13 14">
    <name type="scientific">Halobacterium bonnevillei</name>
    <dbReference type="NCBI Taxonomy" id="2692200"/>
    <lineage>
        <taxon>Archaea</taxon>
        <taxon>Methanobacteriati</taxon>
        <taxon>Methanobacteriota</taxon>
        <taxon>Stenosarchaea group</taxon>
        <taxon>Halobacteria</taxon>
        <taxon>Halobacteriales</taxon>
        <taxon>Halobacteriaceae</taxon>
        <taxon>Halobacterium</taxon>
    </lineage>
</organism>
<dbReference type="InterPro" id="IPR001048">
    <property type="entry name" value="Asp/Glu/Uridylate_kinase"/>
</dbReference>
<feature type="binding site" evidence="11">
    <location>
        <position position="66"/>
    </location>
    <ligand>
        <name>UMP</name>
        <dbReference type="ChEBI" id="CHEBI:57865"/>
    </ligand>
</feature>
<feature type="binding site" evidence="11">
    <location>
        <position position="146"/>
    </location>
    <ligand>
        <name>ATP</name>
        <dbReference type="ChEBI" id="CHEBI:30616"/>
    </ligand>
</feature>
<comment type="pathway">
    <text evidence="2 11">Pyrimidine metabolism; CTP biosynthesis via de novo pathway; UDP from UMP (UMPK route): step 1/1.</text>
</comment>
<dbReference type="CDD" id="cd04253">
    <property type="entry name" value="AAK_UMPK-PyrH-Pf"/>
    <property type="match status" value="1"/>
</dbReference>
<evidence type="ECO:0000259" key="12">
    <source>
        <dbReference type="Pfam" id="PF00696"/>
    </source>
</evidence>
<dbReference type="GO" id="GO:0005524">
    <property type="term" value="F:ATP binding"/>
    <property type="evidence" value="ECO:0007669"/>
    <property type="project" value="UniProtKB-KW"/>
</dbReference>
<dbReference type="GO" id="GO:0005737">
    <property type="term" value="C:cytoplasm"/>
    <property type="evidence" value="ECO:0007669"/>
    <property type="project" value="UniProtKB-SubCell"/>
</dbReference>
<feature type="binding site" evidence="11">
    <location>
        <position position="44"/>
    </location>
    <ligand>
        <name>UMP</name>
        <dbReference type="ChEBI" id="CHEBI:57865"/>
    </ligand>
</feature>
<reference evidence="13 14" key="1">
    <citation type="submission" date="2019-12" db="EMBL/GenBank/DDBJ databases">
        <title>Isolation and characterization of three novel carbon monoxide-oxidizing members of Halobacteria from salione crusts and soils.</title>
        <authorList>
            <person name="Myers M.R."/>
            <person name="King G.M."/>
        </authorList>
    </citation>
    <scope>NUCLEOTIDE SEQUENCE [LARGE SCALE GENOMIC DNA]</scope>
    <source>
        <strain evidence="13 14">PCN9</strain>
    </source>
</reference>
<dbReference type="InterPro" id="IPR011817">
    <property type="entry name" value="Uridylate_kinase"/>
</dbReference>
<comment type="function">
    <text evidence="11">Catalyzes the reversible phosphorylation of UMP to UDP.</text>
</comment>
<dbReference type="Proteomes" id="UP000471521">
    <property type="component" value="Unassembled WGS sequence"/>
</dbReference>
<dbReference type="OrthoDB" id="372251at2157"/>
<dbReference type="GO" id="GO:0044210">
    <property type="term" value="P:'de novo' CTP biosynthetic process"/>
    <property type="evidence" value="ECO:0007669"/>
    <property type="project" value="UniProtKB-UniRule"/>
</dbReference>
<feature type="binding site" evidence="11">
    <location>
        <begin position="114"/>
        <end position="120"/>
    </location>
    <ligand>
        <name>UMP</name>
        <dbReference type="ChEBI" id="CHEBI:57865"/>
    </ligand>
</feature>
<dbReference type="UniPathway" id="UPA00159">
    <property type="reaction ID" value="UER00275"/>
</dbReference>
<protein>
    <recommendedName>
        <fullName evidence="11">Uridylate kinase</fullName>
        <shortName evidence="11">UK</shortName>
        <ecNumber evidence="11">2.7.4.22</ecNumber>
    </recommendedName>
    <alternativeName>
        <fullName evidence="11">Uridine monophosphate kinase</fullName>
        <shortName evidence="11">UMP kinase</shortName>
        <shortName evidence="11">UMPK</shortName>
    </alternativeName>
</protein>
<keyword evidence="7 11" id="KW-0418">Kinase</keyword>
<sequence length="249" mass="25810">MRVVVSIGGSVLAPDLAHERVEEHAAAIERLTDAGCEIGAVVGGGGVAREYITTARELGANEIELDDIGIDVTRLNARLLIAALGGEAAPSPAENYEKAGEAMRRGDVSVMGGVVAGQTTDAVSAALAEYTDADLLLYATSVPGVFSADPNEDAGAERFDQMNAGELVDIIADIEMNAGSSAPVDLLAAKLIERSGVRTIVLDGTDPSRIVDAVLYGEHDGTDIIPEGTTDQMTYWVDNEAPDALGDGE</sequence>
<keyword evidence="5 11" id="KW-0808">Transferase</keyword>
<keyword evidence="6 11" id="KW-0547">Nucleotide-binding</keyword>
<evidence type="ECO:0000256" key="1">
    <source>
        <dbReference type="ARBA" id="ARBA00004496"/>
    </source>
</evidence>
<dbReference type="PANTHER" id="PTHR42833">
    <property type="entry name" value="URIDYLATE KINASE"/>
    <property type="match status" value="1"/>
</dbReference>
<dbReference type="InterPro" id="IPR036393">
    <property type="entry name" value="AceGlu_kinase-like_sf"/>
</dbReference>
<dbReference type="SUPFAM" id="SSF53633">
    <property type="entry name" value="Carbamate kinase-like"/>
    <property type="match status" value="1"/>
</dbReference>
<comment type="catalytic activity">
    <reaction evidence="10 11">
        <text>UMP + ATP = UDP + ADP</text>
        <dbReference type="Rhea" id="RHEA:24400"/>
        <dbReference type="ChEBI" id="CHEBI:30616"/>
        <dbReference type="ChEBI" id="CHEBI:57865"/>
        <dbReference type="ChEBI" id="CHEBI:58223"/>
        <dbReference type="ChEBI" id="CHEBI:456216"/>
        <dbReference type="EC" id="2.7.4.22"/>
    </reaction>
</comment>
<comment type="subcellular location">
    <subcellularLocation>
        <location evidence="1 11">Cytoplasm</location>
    </subcellularLocation>
</comment>
<keyword evidence="14" id="KW-1185">Reference proteome</keyword>
<feature type="binding site" evidence="11">
    <location>
        <begin position="9"/>
        <end position="10"/>
    </location>
    <ligand>
        <name>ATP</name>
        <dbReference type="ChEBI" id="CHEBI:30616"/>
    </ligand>
</feature>
<evidence type="ECO:0000313" key="14">
    <source>
        <dbReference type="Proteomes" id="UP000471521"/>
    </source>
</evidence>
<feature type="binding site" evidence="11">
    <location>
        <position position="49"/>
    </location>
    <ligand>
        <name>ATP</name>
        <dbReference type="ChEBI" id="CHEBI:30616"/>
    </ligand>
</feature>
<name>A0A6B0SIH2_9EURY</name>
<feature type="binding site" evidence="11">
    <location>
        <position position="45"/>
    </location>
    <ligand>
        <name>ATP</name>
        <dbReference type="ChEBI" id="CHEBI:30616"/>
    </ligand>
</feature>
<feature type="binding site" evidence="11">
    <location>
        <position position="149"/>
    </location>
    <ligand>
        <name>ATP</name>
        <dbReference type="ChEBI" id="CHEBI:30616"/>
    </ligand>
</feature>
<evidence type="ECO:0000313" key="13">
    <source>
        <dbReference type="EMBL" id="MXR21498.1"/>
    </source>
</evidence>
<comment type="caution">
    <text evidence="11">Lacks conserved residue(s) required for the propagation of feature annotation.</text>
</comment>
<evidence type="ECO:0000256" key="8">
    <source>
        <dbReference type="ARBA" id="ARBA00022840"/>
    </source>
</evidence>
<gene>
    <name evidence="11" type="primary">pyrH</name>
    <name evidence="13" type="ORF">GRX66_13110</name>
</gene>
<evidence type="ECO:0000256" key="10">
    <source>
        <dbReference type="ARBA" id="ARBA00047767"/>
    </source>
</evidence>
<comment type="activity regulation">
    <text evidence="11">Inhibited by UTP.</text>
</comment>
<evidence type="ECO:0000256" key="5">
    <source>
        <dbReference type="ARBA" id="ARBA00022679"/>
    </source>
</evidence>
<dbReference type="PANTHER" id="PTHR42833:SF4">
    <property type="entry name" value="URIDYLATE KINASE PUMPKIN, CHLOROPLASTIC"/>
    <property type="match status" value="1"/>
</dbReference>
<dbReference type="RefSeq" id="WP_159526966.1">
    <property type="nucleotide sequence ID" value="NZ_WUUU01000119.1"/>
</dbReference>
<dbReference type="Gene3D" id="3.40.1160.10">
    <property type="entry name" value="Acetylglutamate kinase-like"/>
    <property type="match status" value="1"/>
</dbReference>
<accession>A0A6B0SIH2</accession>
<dbReference type="EMBL" id="WUUU01000119">
    <property type="protein sequence ID" value="MXR21498.1"/>
    <property type="molecule type" value="Genomic_DNA"/>
</dbReference>
<evidence type="ECO:0000256" key="4">
    <source>
        <dbReference type="ARBA" id="ARBA00022490"/>
    </source>
</evidence>
<dbReference type="GO" id="GO:0006225">
    <property type="term" value="P:UDP biosynthetic process"/>
    <property type="evidence" value="ECO:0007669"/>
    <property type="project" value="TreeGrafter"/>
</dbReference>
<evidence type="ECO:0000256" key="3">
    <source>
        <dbReference type="ARBA" id="ARBA00007614"/>
    </source>
</evidence>
<keyword evidence="4 11" id="KW-0963">Cytoplasm</keyword>
<dbReference type="HAMAP" id="MF_01220_A">
    <property type="entry name" value="PyrH_A"/>
    <property type="match status" value="1"/>
</dbReference>
<comment type="subunit">
    <text evidence="11">Homohexamer.</text>
</comment>
<evidence type="ECO:0000256" key="11">
    <source>
        <dbReference type="HAMAP-Rule" id="MF_01220"/>
    </source>
</evidence>
<dbReference type="NCBIfam" id="TIGR02076">
    <property type="entry name" value="pyrH_arch"/>
    <property type="match status" value="1"/>
</dbReference>
<comment type="similarity">
    <text evidence="3 11">Belongs to the UMP kinase family.</text>
</comment>
<dbReference type="GO" id="GO:0033862">
    <property type="term" value="F:UMP kinase activity"/>
    <property type="evidence" value="ECO:0007669"/>
    <property type="project" value="UniProtKB-EC"/>
</dbReference>
<evidence type="ECO:0000256" key="9">
    <source>
        <dbReference type="ARBA" id="ARBA00022975"/>
    </source>
</evidence>
<evidence type="ECO:0000256" key="2">
    <source>
        <dbReference type="ARBA" id="ARBA00004791"/>
    </source>
</evidence>
<feature type="binding site" evidence="11">
    <location>
        <position position="140"/>
    </location>
    <ligand>
        <name>ATP</name>
        <dbReference type="ChEBI" id="CHEBI:30616"/>
    </ligand>
</feature>
<proteinExistence type="inferred from homology"/>
<dbReference type="InterPro" id="IPR011818">
    <property type="entry name" value="Uridylate_kinase_arch/spir"/>
</dbReference>
<feature type="domain" description="Aspartate/glutamate/uridylate kinase" evidence="12">
    <location>
        <begin position="1"/>
        <end position="203"/>
    </location>
</feature>
<keyword evidence="9 11" id="KW-0665">Pyrimidine biosynthesis</keyword>
<comment type="caution">
    <text evidence="13">The sequence shown here is derived from an EMBL/GenBank/DDBJ whole genome shotgun (WGS) entry which is preliminary data.</text>
</comment>
<evidence type="ECO:0000256" key="7">
    <source>
        <dbReference type="ARBA" id="ARBA00022777"/>
    </source>
</evidence>
<dbReference type="AlphaFoldDB" id="A0A6B0SIH2"/>
<dbReference type="EC" id="2.7.4.22" evidence="11"/>
<evidence type="ECO:0000256" key="6">
    <source>
        <dbReference type="ARBA" id="ARBA00022741"/>
    </source>
</evidence>